<proteinExistence type="inferred from homology"/>
<keyword evidence="5" id="KW-0630">Potassium</keyword>
<dbReference type="NCBIfam" id="NF009810">
    <property type="entry name" value="PRK13294.1"/>
    <property type="match status" value="1"/>
</dbReference>
<accession>A0ABW2FYU8</accession>
<sequence>MSLEIIPVTGMPEVEPGTDLGELIAKHGEFQDGDILLVTSKIVSKAEGRLLHAADREAAIDAETVRVVARRGPARIVENRNGLVMAAAGVDASNTAPGTVLLLPEDPDASARAIRARLTELTGHRLAVVLTDTFGRPWRTGLTDVAIGAAGLPVLDDHRGRTDAHGNELRLTVTATADELAAAADLVKGKASGTPVAVVRGLPHLVTAEDGEGVRPLIRPAADDMFRLGTSEALRQAVTLRRTVRAFTAEPVDPAAVRRAVAAAVTAPAPHHTTPWRFVLLESAGTRERLLDAMLDAWRRDLRELDGWDDAKIARRTARGDVLRNAPYLVVPCLVMDGSHDYPDGRRAAAEREMFTVAIGAAVQNLLVALTGEGYGTAWVSSTMFCRDTVREALDLPAGWDPMGAVAVGRPAEAPRERPARTAEPFLAVR</sequence>
<keyword evidence="7" id="KW-0342">GTP-binding</keyword>
<gene>
    <name evidence="13" type="ORF">ACFQMG_15695</name>
</gene>
<evidence type="ECO:0000256" key="9">
    <source>
        <dbReference type="ARBA" id="ARBA00023268"/>
    </source>
</evidence>
<dbReference type="PANTHER" id="PTHR47917:SF1">
    <property type="entry name" value="COENZYME F420:L-GLUTAMATE LIGASE"/>
    <property type="match status" value="1"/>
</dbReference>
<evidence type="ECO:0000313" key="13">
    <source>
        <dbReference type="EMBL" id="MFC7181001.1"/>
    </source>
</evidence>
<keyword evidence="8" id="KW-0464">Manganese</keyword>
<feature type="region of interest" description="Disordered" evidence="10">
    <location>
        <begin position="410"/>
        <end position="430"/>
    </location>
</feature>
<dbReference type="Pfam" id="PF00881">
    <property type="entry name" value="Nitroreductase"/>
    <property type="match status" value="1"/>
</dbReference>
<keyword evidence="4" id="KW-0460">Magnesium</keyword>
<dbReference type="Gene3D" id="3.40.109.10">
    <property type="entry name" value="NADH Oxidase"/>
    <property type="match status" value="1"/>
</dbReference>
<dbReference type="SUPFAM" id="SSF55469">
    <property type="entry name" value="FMN-dependent nitroreductase-like"/>
    <property type="match status" value="1"/>
</dbReference>
<evidence type="ECO:0000256" key="5">
    <source>
        <dbReference type="ARBA" id="ARBA00022958"/>
    </source>
</evidence>
<evidence type="ECO:0000259" key="12">
    <source>
        <dbReference type="Pfam" id="PF01996"/>
    </source>
</evidence>
<keyword evidence="9" id="KW-0511">Multifunctional enzyme</keyword>
<dbReference type="InterPro" id="IPR002847">
    <property type="entry name" value="F420-0_gamma-glut_ligase-dom"/>
</dbReference>
<keyword evidence="2" id="KW-0479">Metal-binding</keyword>
<organism evidence="13 14">
    <name type="scientific">Kitasatospora paranensis</name>
    <dbReference type="NCBI Taxonomy" id="258053"/>
    <lineage>
        <taxon>Bacteria</taxon>
        <taxon>Bacillati</taxon>
        <taxon>Actinomycetota</taxon>
        <taxon>Actinomycetes</taxon>
        <taxon>Kitasatosporales</taxon>
        <taxon>Streptomycetaceae</taxon>
        <taxon>Kitasatospora</taxon>
    </lineage>
</organism>
<name>A0ABW2FYU8_9ACTN</name>
<reference evidence="14" key="1">
    <citation type="journal article" date="2019" name="Int. J. Syst. Evol. Microbiol.">
        <title>The Global Catalogue of Microorganisms (GCM) 10K type strain sequencing project: providing services to taxonomists for standard genome sequencing and annotation.</title>
        <authorList>
            <consortium name="The Broad Institute Genomics Platform"/>
            <consortium name="The Broad Institute Genome Sequencing Center for Infectious Disease"/>
            <person name="Wu L."/>
            <person name="Ma J."/>
        </authorList>
    </citation>
    <scope>NUCLEOTIDE SEQUENCE [LARGE SCALE GENOMIC DNA]</scope>
    <source>
        <strain evidence="14">CGMCC 1.12859</strain>
    </source>
</reference>
<dbReference type="InterPro" id="IPR008225">
    <property type="entry name" value="F420-0_g-glutamyl_ligase"/>
</dbReference>
<dbReference type="HAMAP" id="MF_01259">
    <property type="entry name" value="F420_ligase_FbiB"/>
    <property type="match status" value="1"/>
</dbReference>
<keyword evidence="14" id="KW-1185">Reference proteome</keyword>
<evidence type="ECO:0000259" key="11">
    <source>
        <dbReference type="Pfam" id="PF00881"/>
    </source>
</evidence>
<comment type="caution">
    <text evidence="13">The sequence shown here is derived from an EMBL/GenBank/DDBJ whole genome shotgun (WGS) entry which is preliminary data.</text>
</comment>
<protein>
    <submittedName>
        <fullName evidence="13">Coenzyme F420-0:L-glutamate ligase</fullName>
        <ecNumber evidence="13">6.3.2.31</ecNumber>
    </submittedName>
</protein>
<dbReference type="GO" id="GO:0052618">
    <property type="term" value="F:coenzyme F420-0:L-glutamate ligase activity"/>
    <property type="evidence" value="ECO:0007669"/>
    <property type="project" value="UniProtKB-EC"/>
</dbReference>
<dbReference type="Proteomes" id="UP001596435">
    <property type="component" value="Unassembled WGS sequence"/>
</dbReference>
<evidence type="ECO:0000256" key="8">
    <source>
        <dbReference type="ARBA" id="ARBA00023211"/>
    </source>
</evidence>
<evidence type="ECO:0000256" key="10">
    <source>
        <dbReference type="SAM" id="MobiDB-lite"/>
    </source>
</evidence>
<dbReference type="EMBL" id="JBHTAJ010000026">
    <property type="protein sequence ID" value="MFC7181001.1"/>
    <property type="molecule type" value="Genomic_DNA"/>
</dbReference>
<evidence type="ECO:0000256" key="2">
    <source>
        <dbReference type="ARBA" id="ARBA00022723"/>
    </source>
</evidence>
<keyword evidence="6" id="KW-0560">Oxidoreductase</keyword>
<dbReference type="SUPFAM" id="SSF144010">
    <property type="entry name" value="CofE-like"/>
    <property type="match status" value="1"/>
</dbReference>
<keyword evidence="1 13" id="KW-0436">Ligase</keyword>
<dbReference type="Pfam" id="PF01996">
    <property type="entry name" value="F420_ligase"/>
    <property type="match status" value="1"/>
</dbReference>
<dbReference type="InterPro" id="IPR019943">
    <property type="entry name" value="F420_FbiB_C"/>
</dbReference>
<evidence type="ECO:0000256" key="6">
    <source>
        <dbReference type="ARBA" id="ARBA00023002"/>
    </source>
</evidence>
<dbReference type="NCBIfam" id="TIGR03553">
    <property type="entry name" value="F420_FbiB_CTERM"/>
    <property type="match status" value="1"/>
</dbReference>
<keyword evidence="3" id="KW-0547">Nucleotide-binding</keyword>
<evidence type="ECO:0000256" key="7">
    <source>
        <dbReference type="ARBA" id="ARBA00023134"/>
    </source>
</evidence>
<dbReference type="Gene3D" id="3.30.1330.100">
    <property type="entry name" value="CofE-like"/>
    <property type="match status" value="2"/>
</dbReference>
<dbReference type="EC" id="6.3.2.31" evidence="13"/>
<dbReference type="RefSeq" id="WP_380231306.1">
    <property type="nucleotide sequence ID" value="NZ_JBHSVH010000002.1"/>
</dbReference>
<dbReference type="InterPro" id="IPR029479">
    <property type="entry name" value="Nitroreductase"/>
</dbReference>
<dbReference type="InterPro" id="IPR000415">
    <property type="entry name" value="Nitroreductase-like"/>
</dbReference>
<feature type="domain" description="Coenzyme F420:L-glutamate ligase-like" evidence="12">
    <location>
        <begin position="11"/>
        <end position="201"/>
    </location>
</feature>
<feature type="domain" description="Nitroreductase" evidence="11">
    <location>
        <begin position="241"/>
        <end position="410"/>
    </location>
</feature>
<dbReference type="InterPro" id="IPR023661">
    <property type="entry name" value="FbiB"/>
</dbReference>
<evidence type="ECO:0000256" key="4">
    <source>
        <dbReference type="ARBA" id="ARBA00022842"/>
    </source>
</evidence>
<evidence type="ECO:0000256" key="3">
    <source>
        <dbReference type="ARBA" id="ARBA00022741"/>
    </source>
</evidence>
<evidence type="ECO:0000313" key="14">
    <source>
        <dbReference type="Proteomes" id="UP001596435"/>
    </source>
</evidence>
<dbReference type="PANTHER" id="PTHR47917">
    <property type="match status" value="1"/>
</dbReference>
<evidence type="ECO:0000256" key="1">
    <source>
        <dbReference type="ARBA" id="ARBA00022598"/>
    </source>
</evidence>
<dbReference type="NCBIfam" id="TIGR01916">
    <property type="entry name" value="F420_cofE"/>
    <property type="match status" value="1"/>
</dbReference>